<dbReference type="GO" id="GO:0042995">
    <property type="term" value="C:cell projection"/>
    <property type="evidence" value="ECO:0007669"/>
    <property type="project" value="Ensembl"/>
</dbReference>
<dbReference type="SUPFAM" id="SSF56104">
    <property type="entry name" value="SAICAR synthase-like"/>
    <property type="match status" value="1"/>
</dbReference>
<sequence length="181" mass="21390">MRSVFFPDERIVERYDIKGCQVSRWTQPALEGSQVIVVLKDLNFEGNSIHLGQQRHWFTRQMKLDSQFLEELGVLDYSLLVALQPLHADEQSHKLSFGTIIIRTSAQNRRLLPNTRNPLHVIDGPELRYFVGVIDLFTVYSWRKRLEHLWKCIRYRGQSFSTVSPSQYARRLCQWVEEHTM</sequence>
<protein>
    <submittedName>
        <fullName evidence="3">Phosphatidylinositol-4-phosphate 5-kinase like 1</fullName>
    </submittedName>
</protein>
<organism evidence="3 4">
    <name type="scientific">Sphenodon punctatus</name>
    <name type="common">Tuatara</name>
    <name type="synonym">Hatteria punctata</name>
    <dbReference type="NCBI Taxonomy" id="8508"/>
    <lineage>
        <taxon>Eukaryota</taxon>
        <taxon>Metazoa</taxon>
        <taxon>Chordata</taxon>
        <taxon>Craniata</taxon>
        <taxon>Vertebrata</taxon>
        <taxon>Euteleostomi</taxon>
        <taxon>Lepidosauria</taxon>
        <taxon>Sphenodontia</taxon>
        <taxon>Sphenodontidae</taxon>
        <taxon>Sphenodon</taxon>
    </lineage>
</organism>
<proteinExistence type="predicted"/>
<evidence type="ECO:0000256" key="1">
    <source>
        <dbReference type="PROSITE-ProRule" id="PRU00781"/>
    </source>
</evidence>
<keyword evidence="4" id="KW-1185">Reference proteome</keyword>
<dbReference type="PROSITE" id="PS51455">
    <property type="entry name" value="PIPK"/>
    <property type="match status" value="1"/>
</dbReference>
<dbReference type="PANTHER" id="PTHR23086">
    <property type="entry name" value="PHOSPHATIDYLINOSITOL-4-PHOSPHATE 5-KINASE"/>
    <property type="match status" value="1"/>
</dbReference>
<accession>A0A8D0HFV9</accession>
<dbReference type="GO" id="GO:0046854">
    <property type="term" value="P:phosphatidylinositol phosphate biosynthetic process"/>
    <property type="evidence" value="ECO:0007669"/>
    <property type="project" value="TreeGrafter"/>
</dbReference>
<dbReference type="OMA" id="HEDEKGP"/>
<dbReference type="GO" id="GO:0030336">
    <property type="term" value="P:negative regulation of cell migration"/>
    <property type="evidence" value="ECO:0007669"/>
    <property type="project" value="Ensembl"/>
</dbReference>
<dbReference type="GO" id="GO:0005886">
    <property type="term" value="C:plasma membrane"/>
    <property type="evidence" value="ECO:0007669"/>
    <property type="project" value="TreeGrafter"/>
</dbReference>
<dbReference type="GO" id="GO:0005829">
    <property type="term" value="C:cytosol"/>
    <property type="evidence" value="ECO:0007669"/>
    <property type="project" value="Ensembl"/>
</dbReference>
<dbReference type="SMART" id="SM00330">
    <property type="entry name" value="PIPKc"/>
    <property type="match status" value="1"/>
</dbReference>
<evidence type="ECO:0000313" key="3">
    <source>
        <dbReference type="Ensembl" id="ENSSPUP00000023665.1"/>
    </source>
</evidence>
<dbReference type="GO" id="GO:0043065">
    <property type="term" value="P:positive regulation of apoptotic process"/>
    <property type="evidence" value="ECO:0007669"/>
    <property type="project" value="Ensembl"/>
</dbReference>
<dbReference type="Proteomes" id="UP000694392">
    <property type="component" value="Unplaced"/>
</dbReference>
<dbReference type="GO" id="GO:0016308">
    <property type="term" value="F:1-phosphatidylinositol-4-phosphate 5-kinase activity"/>
    <property type="evidence" value="ECO:0007669"/>
    <property type="project" value="Ensembl"/>
</dbReference>
<keyword evidence="1" id="KW-0808">Transferase</keyword>
<dbReference type="Ensembl" id="ENSSPUT00000025247.1">
    <property type="protein sequence ID" value="ENSSPUP00000023665.1"/>
    <property type="gene ID" value="ENSSPUG00000018143.1"/>
</dbReference>
<dbReference type="GO" id="GO:0005524">
    <property type="term" value="F:ATP binding"/>
    <property type="evidence" value="ECO:0007669"/>
    <property type="project" value="UniProtKB-UniRule"/>
</dbReference>
<dbReference type="AlphaFoldDB" id="A0A8D0HFV9"/>
<dbReference type="GO" id="GO:0051898">
    <property type="term" value="P:negative regulation of phosphatidylinositol 3-kinase/protein kinase B signal transduction"/>
    <property type="evidence" value="ECO:0007669"/>
    <property type="project" value="Ensembl"/>
</dbReference>
<dbReference type="InterPro" id="IPR023610">
    <property type="entry name" value="PInositol-4/5-P-5/4-kinase"/>
</dbReference>
<evidence type="ECO:0000259" key="2">
    <source>
        <dbReference type="PROSITE" id="PS51455"/>
    </source>
</evidence>
<reference evidence="3" key="1">
    <citation type="submission" date="2025-08" db="UniProtKB">
        <authorList>
            <consortium name="Ensembl"/>
        </authorList>
    </citation>
    <scope>IDENTIFICATION</scope>
</reference>
<feature type="domain" description="PIPK" evidence="2">
    <location>
        <begin position="1"/>
        <end position="180"/>
    </location>
</feature>
<evidence type="ECO:0000313" key="4">
    <source>
        <dbReference type="Proteomes" id="UP000694392"/>
    </source>
</evidence>
<name>A0A8D0HFV9_SPHPU</name>
<keyword evidence="1" id="KW-0418">Kinase</keyword>
<dbReference type="Pfam" id="PF01504">
    <property type="entry name" value="PIP5K"/>
    <property type="match status" value="1"/>
</dbReference>
<dbReference type="Gene3D" id="3.30.810.10">
    <property type="entry name" value="2-Layer Sandwich"/>
    <property type="match status" value="1"/>
</dbReference>
<dbReference type="InterPro" id="IPR027483">
    <property type="entry name" value="PInositol-4-P-4/5-kinase_C_sf"/>
</dbReference>
<dbReference type="InterPro" id="IPR002498">
    <property type="entry name" value="PInositol-4-P-4/5-kinase_core"/>
</dbReference>
<dbReference type="GeneTree" id="ENSGT00940000158633"/>
<gene>
    <name evidence="3" type="primary">PIP5KL1</name>
</gene>
<dbReference type="PANTHER" id="PTHR23086:SF46">
    <property type="entry name" value="PHOSPHATIDYLINOSITOL 4-PHOSPHATE 5-KINASE-LIKE PROTEIN 1"/>
    <property type="match status" value="1"/>
</dbReference>
<reference evidence="3" key="2">
    <citation type="submission" date="2025-09" db="UniProtKB">
        <authorList>
            <consortium name="Ensembl"/>
        </authorList>
    </citation>
    <scope>IDENTIFICATION</scope>
</reference>
<keyword evidence="1" id="KW-0067">ATP-binding</keyword>
<dbReference type="GO" id="GO:0010917">
    <property type="term" value="P:negative regulation of mitochondrial membrane potential"/>
    <property type="evidence" value="ECO:0007669"/>
    <property type="project" value="Ensembl"/>
</dbReference>
<keyword evidence="1" id="KW-0547">Nucleotide-binding</keyword>